<dbReference type="Pfam" id="PF13639">
    <property type="entry name" value="zf-RING_2"/>
    <property type="match status" value="1"/>
</dbReference>
<feature type="domain" description="RING-type" evidence="18">
    <location>
        <begin position="292"/>
        <end position="330"/>
    </location>
</feature>
<dbReference type="AlphaFoldDB" id="A0A7J7DSR8"/>
<evidence type="ECO:0000256" key="3">
    <source>
        <dbReference type="ARBA" id="ARBA00004906"/>
    </source>
</evidence>
<dbReference type="CDD" id="cd16479">
    <property type="entry name" value="RING-H2_synoviolin"/>
    <property type="match status" value="1"/>
</dbReference>
<proteinExistence type="inferred from homology"/>
<evidence type="ECO:0000256" key="14">
    <source>
        <dbReference type="ARBA" id="ARBA00023136"/>
    </source>
</evidence>
<feature type="transmembrane region" description="Helical" evidence="17">
    <location>
        <begin position="169"/>
        <end position="195"/>
    </location>
</feature>
<keyword evidence="7 17" id="KW-0812">Transmembrane</keyword>
<evidence type="ECO:0000256" key="7">
    <source>
        <dbReference type="ARBA" id="ARBA00022692"/>
    </source>
</evidence>
<dbReference type="FunFam" id="3.30.40.10:FF:000194">
    <property type="entry name" value="ERAD-associated E3 ubiquitin-protein ligase HRD1A"/>
    <property type="match status" value="1"/>
</dbReference>
<keyword evidence="9 15" id="KW-0863">Zinc-finger</keyword>
<dbReference type="InterPro" id="IPR001841">
    <property type="entry name" value="Znf_RING"/>
</dbReference>
<dbReference type="Proteomes" id="UP000593562">
    <property type="component" value="Unassembled WGS sequence"/>
</dbReference>
<dbReference type="Pfam" id="PF25563">
    <property type="entry name" value="TPR_SYVN1_N"/>
    <property type="match status" value="1"/>
</dbReference>
<dbReference type="PROSITE" id="PS50089">
    <property type="entry name" value="ZF_RING_2"/>
    <property type="match status" value="1"/>
</dbReference>
<feature type="compositionally biased region" description="Polar residues" evidence="16">
    <location>
        <begin position="429"/>
        <end position="440"/>
    </location>
</feature>
<dbReference type="OrthoDB" id="7759664at2759"/>
<keyword evidence="6" id="KW-0808">Transferase</keyword>
<feature type="compositionally biased region" description="Polar residues" evidence="16">
    <location>
        <begin position="337"/>
        <end position="355"/>
    </location>
</feature>
<dbReference type="GO" id="GO:0061630">
    <property type="term" value="F:ubiquitin protein ligase activity"/>
    <property type="evidence" value="ECO:0007669"/>
    <property type="project" value="UniProtKB-EC"/>
</dbReference>
<evidence type="ECO:0000256" key="16">
    <source>
        <dbReference type="SAM" id="MobiDB-lite"/>
    </source>
</evidence>
<dbReference type="InterPro" id="IPR013083">
    <property type="entry name" value="Znf_RING/FYVE/PHD"/>
</dbReference>
<comment type="similarity">
    <text evidence="4">Belongs to the HRD1 family.</text>
</comment>
<dbReference type="InterPro" id="IPR057992">
    <property type="entry name" value="TPR_SYVN1_N"/>
</dbReference>
<keyword evidence="20" id="KW-1185">Reference proteome</keyword>
<feature type="compositionally biased region" description="Low complexity" evidence="16">
    <location>
        <begin position="356"/>
        <end position="372"/>
    </location>
</feature>
<keyword evidence="12" id="KW-0862">Zinc</keyword>
<dbReference type="InParanoid" id="A0A7J7DSR8"/>
<evidence type="ECO:0000256" key="17">
    <source>
        <dbReference type="SAM" id="Phobius"/>
    </source>
</evidence>
<comment type="caution">
    <text evidence="19">The sequence shown here is derived from an EMBL/GenBank/DDBJ whole genome shotgun (WGS) entry which is preliminary data.</text>
</comment>
<keyword evidence="11" id="KW-0256">Endoplasmic reticulum</keyword>
<evidence type="ECO:0000256" key="6">
    <source>
        <dbReference type="ARBA" id="ARBA00022679"/>
    </source>
</evidence>
<dbReference type="SMART" id="SM00184">
    <property type="entry name" value="RING"/>
    <property type="match status" value="1"/>
</dbReference>
<sequence length="531" mass="60048">MMRLRTYAGLSFVATLAVIYHAFSSRGQFYPATVHLSTSKISLVLLLNMGLVVMCILWQLTKKIFLGSLREAEVERLNEQSWREVMEILFAITIFRQDFSVMFLAMVTALLFIKALHWLAQKRVEYIETTPSVPMLSHVRIVSFIGFLLLVDSLFLYSNIKYLMQTRQASVSLFFSFEYMILATTTVSTFIKYVFYVGDMLMDGQWEKKAVYTFYLELIRDLLHLSLYLCFFLVIFMNYGVPLHLIRELYETFRNFKIRVADYIRYRKITSNMNDRFPDASPEELNASDATCIICREEMTTAKKLICGHLFHVHCLRSWLERQHTCPTCRALVVPSENGTSTSREQQGSRSDGQQGTSTASSGAQVSAVGSSDNLSRHQARLQAAAAAASVYEKSYVYPSANTLVWSPGYAMFPKANNSDDSTNKESSGDQLSVGQSQQSFRVSGGPVNISLQQFPSFVFVPFQTPSNNLSFEERMSSDPNMPGSPLEAHKKLLQSQIEVQQVLQNQLKLLEKAKAEESVHIAKGKGVAPS</sequence>
<dbReference type="SUPFAM" id="SSF57850">
    <property type="entry name" value="RING/U-box"/>
    <property type="match status" value="1"/>
</dbReference>
<dbReference type="GO" id="GO:0008270">
    <property type="term" value="F:zinc ion binding"/>
    <property type="evidence" value="ECO:0007669"/>
    <property type="project" value="UniProtKB-KW"/>
</dbReference>
<evidence type="ECO:0000256" key="4">
    <source>
        <dbReference type="ARBA" id="ARBA00010089"/>
    </source>
</evidence>
<dbReference type="Gene3D" id="3.30.40.10">
    <property type="entry name" value="Zinc/RING finger domain, C3HC4 (zinc finger)"/>
    <property type="match status" value="1"/>
</dbReference>
<evidence type="ECO:0000259" key="18">
    <source>
        <dbReference type="PROSITE" id="PS50089"/>
    </source>
</evidence>
<feature type="transmembrane region" description="Helical" evidence="17">
    <location>
        <begin position="139"/>
        <end position="157"/>
    </location>
</feature>
<feature type="transmembrane region" description="Helical" evidence="17">
    <location>
        <begin position="40"/>
        <end position="60"/>
    </location>
</feature>
<evidence type="ECO:0000256" key="13">
    <source>
        <dbReference type="ARBA" id="ARBA00022989"/>
    </source>
</evidence>
<evidence type="ECO:0000313" key="19">
    <source>
        <dbReference type="EMBL" id="KAF5749343.1"/>
    </source>
</evidence>
<evidence type="ECO:0000256" key="9">
    <source>
        <dbReference type="ARBA" id="ARBA00022771"/>
    </source>
</evidence>
<dbReference type="GO" id="GO:0043161">
    <property type="term" value="P:proteasome-mediated ubiquitin-dependent protein catabolic process"/>
    <property type="evidence" value="ECO:0007669"/>
    <property type="project" value="TreeGrafter"/>
</dbReference>
<gene>
    <name evidence="19" type="ORF">HS088_TW04G01311</name>
</gene>
<feature type="transmembrane region" description="Helical" evidence="17">
    <location>
        <begin position="225"/>
        <end position="246"/>
    </location>
</feature>
<organism evidence="19 20">
    <name type="scientific">Tripterygium wilfordii</name>
    <name type="common">Thunder God vine</name>
    <dbReference type="NCBI Taxonomy" id="458696"/>
    <lineage>
        <taxon>Eukaryota</taxon>
        <taxon>Viridiplantae</taxon>
        <taxon>Streptophyta</taxon>
        <taxon>Embryophyta</taxon>
        <taxon>Tracheophyta</taxon>
        <taxon>Spermatophyta</taxon>
        <taxon>Magnoliopsida</taxon>
        <taxon>eudicotyledons</taxon>
        <taxon>Gunneridae</taxon>
        <taxon>Pentapetalae</taxon>
        <taxon>rosids</taxon>
        <taxon>fabids</taxon>
        <taxon>Celastrales</taxon>
        <taxon>Celastraceae</taxon>
        <taxon>Tripterygium</taxon>
    </lineage>
</organism>
<reference evidence="19 20" key="1">
    <citation type="journal article" date="2020" name="Nat. Commun.">
        <title>Genome of Tripterygium wilfordii and identification of cytochrome P450 involved in triptolide biosynthesis.</title>
        <authorList>
            <person name="Tu L."/>
            <person name="Su P."/>
            <person name="Zhang Z."/>
            <person name="Gao L."/>
            <person name="Wang J."/>
            <person name="Hu T."/>
            <person name="Zhou J."/>
            <person name="Zhang Y."/>
            <person name="Zhao Y."/>
            <person name="Liu Y."/>
            <person name="Song Y."/>
            <person name="Tong Y."/>
            <person name="Lu Y."/>
            <person name="Yang J."/>
            <person name="Xu C."/>
            <person name="Jia M."/>
            <person name="Peters R.J."/>
            <person name="Huang L."/>
            <person name="Gao W."/>
        </authorList>
    </citation>
    <scope>NUCLEOTIDE SEQUENCE [LARGE SCALE GENOMIC DNA]</scope>
    <source>
        <strain evidence="20">cv. XIE 37</strain>
        <tissue evidence="19">Leaf</tissue>
    </source>
</reference>
<evidence type="ECO:0000256" key="1">
    <source>
        <dbReference type="ARBA" id="ARBA00000900"/>
    </source>
</evidence>
<name>A0A7J7DSR8_TRIWF</name>
<evidence type="ECO:0000256" key="10">
    <source>
        <dbReference type="ARBA" id="ARBA00022786"/>
    </source>
</evidence>
<keyword evidence="10" id="KW-0833">Ubl conjugation pathway</keyword>
<comment type="catalytic activity">
    <reaction evidence="1">
        <text>S-ubiquitinyl-[E2 ubiquitin-conjugating enzyme]-L-cysteine + [acceptor protein]-L-lysine = [E2 ubiquitin-conjugating enzyme]-L-cysteine + N(6)-ubiquitinyl-[acceptor protein]-L-lysine.</text>
        <dbReference type="EC" id="2.3.2.27"/>
    </reaction>
</comment>
<evidence type="ECO:0000313" key="20">
    <source>
        <dbReference type="Proteomes" id="UP000593562"/>
    </source>
</evidence>
<dbReference type="EMBL" id="JAAARO010000004">
    <property type="protein sequence ID" value="KAF5749343.1"/>
    <property type="molecule type" value="Genomic_DNA"/>
</dbReference>
<feature type="region of interest" description="Disordered" evidence="16">
    <location>
        <begin position="337"/>
        <end position="373"/>
    </location>
</feature>
<keyword evidence="8" id="KW-0479">Metal-binding</keyword>
<comment type="pathway">
    <text evidence="3">Protein modification; protein ubiquitination.</text>
</comment>
<evidence type="ECO:0000256" key="15">
    <source>
        <dbReference type="PROSITE-ProRule" id="PRU00175"/>
    </source>
</evidence>
<protein>
    <recommendedName>
        <fullName evidence="5">RING-type E3 ubiquitin transferase</fullName>
        <ecNumber evidence="5">2.3.2.27</ecNumber>
    </recommendedName>
</protein>
<evidence type="ECO:0000256" key="2">
    <source>
        <dbReference type="ARBA" id="ARBA00004477"/>
    </source>
</evidence>
<accession>A0A7J7DSR8</accession>
<dbReference type="PANTHER" id="PTHR22763:SF184">
    <property type="entry name" value="E3 UBIQUITIN-PROTEIN LIGASE SYNOVIOLIN"/>
    <property type="match status" value="1"/>
</dbReference>
<dbReference type="PANTHER" id="PTHR22763">
    <property type="entry name" value="RING ZINC FINGER PROTEIN"/>
    <property type="match status" value="1"/>
</dbReference>
<feature type="transmembrane region" description="Helical" evidence="17">
    <location>
        <begin position="99"/>
        <end position="119"/>
    </location>
</feature>
<dbReference type="InterPro" id="IPR058051">
    <property type="entry name" value="Znf_RING_synoviolin"/>
</dbReference>
<feature type="region of interest" description="Disordered" evidence="16">
    <location>
        <begin position="417"/>
        <end position="440"/>
    </location>
</feature>
<evidence type="ECO:0000256" key="8">
    <source>
        <dbReference type="ARBA" id="ARBA00022723"/>
    </source>
</evidence>
<evidence type="ECO:0000256" key="11">
    <source>
        <dbReference type="ARBA" id="ARBA00022824"/>
    </source>
</evidence>
<dbReference type="GO" id="GO:0005789">
    <property type="term" value="C:endoplasmic reticulum membrane"/>
    <property type="evidence" value="ECO:0007669"/>
    <property type="project" value="UniProtKB-SubCell"/>
</dbReference>
<evidence type="ECO:0000256" key="12">
    <source>
        <dbReference type="ARBA" id="ARBA00022833"/>
    </source>
</evidence>
<keyword evidence="14 17" id="KW-0472">Membrane</keyword>
<dbReference type="InterPro" id="IPR050731">
    <property type="entry name" value="HRD1_E3_ubiq-ligases"/>
</dbReference>
<dbReference type="GO" id="GO:0036503">
    <property type="term" value="P:ERAD pathway"/>
    <property type="evidence" value="ECO:0007669"/>
    <property type="project" value="TreeGrafter"/>
</dbReference>
<keyword evidence="13 17" id="KW-1133">Transmembrane helix</keyword>
<dbReference type="EC" id="2.3.2.27" evidence="5"/>
<dbReference type="FunCoup" id="A0A7J7DSR8">
    <property type="interactions" value="3272"/>
</dbReference>
<evidence type="ECO:0000256" key="5">
    <source>
        <dbReference type="ARBA" id="ARBA00012483"/>
    </source>
</evidence>
<comment type="subcellular location">
    <subcellularLocation>
        <location evidence="2">Endoplasmic reticulum membrane</location>
        <topology evidence="2">Multi-pass membrane protein</topology>
    </subcellularLocation>
</comment>